<dbReference type="AlphaFoldDB" id="A0AAD3D064"/>
<keyword evidence="1" id="KW-1133">Transmembrane helix</keyword>
<evidence type="ECO:0000256" key="1">
    <source>
        <dbReference type="SAM" id="Phobius"/>
    </source>
</evidence>
<comment type="caution">
    <text evidence="2">The sequence shown here is derived from an EMBL/GenBank/DDBJ whole genome shotgun (WGS) entry which is preliminary data.</text>
</comment>
<proteinExistence type="predicted"/>
<dbReference type="EMBL" id="BLLK01000047">
    <property type="protein sequence ID" value="GFH55209.1"/>
    <property type="molecule type" value="Genomic_DNA"/>
</dbReference>
<keyword evidence="1" id="KW-0812">Transmembrane</keyword>
<accession>A0AAD3D064</accession>
<reference evidence="2 3" key="1">
    <citation type="journal article" date="2021" name="Sci. Rep.">
        <title>The genome of the diatom Chaetoceros tenuissimus carries an ancient integrated fragment of an extant virus.</title>
        <authorList>
            <person name="Hongo Y."/>
            <person name="Kimura K."/>
            <person name="Takaki Y."/>
            <person name="Yoshida Y."/>
            <person name="Baba S."/>
            <person name="Kobayashi G."/>
            <person name="Nagasaki K."/>
            <person name="Hano T."/>
            <person name="Tomaru Y."/>
        </authorList>
    </citation>
    <scope>NUCLEOTIDE SEQUENCE [LARGE SCALE GENOMIC DNA]</scope>
    <source>
        <strain evidence="2 3">NIES-3715</strain>
    </source>
</reference>
<evidence type="ECO:0008006" key="4">
    <source>
        <dbReference type="Google" id="ProtNLM"/>
    </source>
</evidence>
<organism evidence="2 3">
    <name type="scientific">Chaetoceros tenuissimus</name>
    <dbReference type="NCBI Taxonomy" id="426638"/>
    <lineage>
        <taxon>Eukaryota</taxon>
        <taxon>Sar</taxon>
        <taxon>Stramenopiles</taxon>
        <taxon>Ochrophyta</taxon>
        <taxon>Bacillariophyta</taxon>
        <taxon>Coscinodiscophyceae</taxon>
        <taxon>Chaetocerotophycidae</taxon>
        <taxon>Chaetocerotales</taxon>
        <taxon>Chaetocerotaceae</taxon>
        <taxon>Chaetoceros</taxon>
    </lineage>
</organism>
<gene>
    <name evidence="2" type="ORF">CTEN210_11685</name>
</gene>
<evidence type="ECO:0000313" key="2">
    <source>
        <dbReference type="EMBL" id="GFH55209.1"/>
    </source>
</evidence>
<protein>
    <recommendedName>
        <fullName evidence="4">Apple domain-containing protein</fullName>
    </recommendedName>
</protein>
<keyword evidence="1" id="KW-0472">Membrane</keyword>
<evidence type="ECO:0000313" key="3">
    <source>
        <dbReference type="Proteomes" id="UP001054902"/>
    </source>
</evidence>
<sequence>MQTRRQLELLYRTRRVIFPLLCFAFIYYSVFFFNSTQILVSDALNKDTEKNKETTQSRTEKNQYNFLEGIDGGVLPIRRFTIYGGVHIQDHDIDNEQDALQTCNSFCLELDNCDAREYKEQINITRTCRLFQNNIKDSIECQQAPNNNKHNAVGFEQRRARVLKSSLQPSDTPRHQKILYILHFHHEILPHAFSKIMKEVLPRSWIAELIDLVVITPKEVRLNVYGIDAAEEISSLINPFAPIRDRDSGELVSVRGANGHMSLPITMTKFPDYAGYLLVNDDATLKLWDLDRKVWFNDKAWGTFTPHEYGEQIWFPRIMRKRPPFGKYWWSWYNLDSGTVRYHKNATRSNFDAALDAMNELCEPDTKITQNLKSSQVEEFCTNRTRNILRPFYNSGGKADILYVPGTELGSNIAKAMTLFGEHDVMMEIAYPMVLSVVAQKEEVLEMPLCDGSATELDFENYFELKRKDKV</sequence>
<dbReference type="Proteomes" id="UP001054902">
    <property type="component" value="Unassembled WGS sequence"/>
</dbReference>
<feature type="transmembrane region" description="Helical" evidence="1">
    <location>
        <begin position="16"/>
        <end position="33"/>
    </location>
</feature>
<name>A0AAD3D064_9STRA</name>
<keyword evidence="3" id="KW-1185">Reference proteome</keyword>